<keyword evidence="2" id="KW-0418">Kinase</keyword>
<name>A0A6M1PUR4_9BACL</name>
<comment type="caution">
    <text evidence="2">The sequence shown here is derived from an EMBL/GenBank/DDBJ whole genome shotgun (WGS) entry which is preliminary data.</text>
</comment>
<accession>A0A6M1PUR4</accession>
<protein>
    <submittedName>
        <fullName evidence="2">Tyrosine protein kinase</fullName>
    </submittedName>
</protein>
<evidence type="ECO:0000256" key="1">
    <source>
        <dbReference type="SAM" id="MobiDB-lite"/>
    </source>
</evidence>
<dbReference type="EMBL" id="JAAKGU010000007">
    <property type="protein sequence ID" value="NGM83971.1"/>
    <property type="molecule type" value="Genomic_DNA"/>
</dbReference>
<feature type="region of interest" description="Disordered" evidence="1">
    <location>
        <begin position="1"/>
        <end position="20"/>
    </location>
</feature>
<gene>
    <name evidence="2" type="ORF">G5B47_16255</name>
</gene>
<evidence type="ECO:0000313" key="2">
    <source>
        <dbReference type="EMBL" id="NGM83971.1"/>
    </source>
</evidence>
<feature type="compositionally biased region" description="Basic residues" evidence="1">
    <location>
        <begin position="1"/>
        <end position="13"/>
    </location>
</feature>
<keyword evidence="3" id="KW-1185">Reference proteome</keyword>
<dbReference type="GO" id="GO:0016301">
    <property type="term" value="F:kinase activity"/>
    <property type="evidence" value="ECO:0007669"/>
    <property type="project" value="UniProtKB-KW"/>
</dbReference>
<dbReference type="RefSeq" id="WP_165100071.1">
    <property type="nucleotide sequence ID" value="NZ_JAAKGU010000007.1"/>
</dbReference>
<organism evidence="2 3">
    <name type="scientific">Paenibacillus apii</name>
    <dbReference type="NCBI Taxonomy" id="1850370"/>
    <lineage>
        <taxon>Bacteria</taxon>
        <taxon>Bacillati</taxon>
        <taxon>Bacillota</taxon>
        <taxon>Bacilli</taxon>
        <taxon>Bacillales</taxon>
        <taxon>Paenibacillaceae</taxon>
        <taxon>Paenibacillus</taxon>
    </lineage>
</organism>
<keyword evidence="2" id="KW-0808">Transferase</keyword>
<feature type="region of interest" description="Disordered" evidence="1">
    <location>
        <begin position="132"/>
        <end position="181"/>
    </location>
</feature>
<dbReference type="AlphaFoldDB" id="A0A6M1PUR4"/>
<reference evidence="2 3" key="1">
    <citation type="submission" date="2020-02" db="EMBL/GenBank/DDBJ databases">
        <authorList>
            <person name="Gao J."/>
            <person name="Sun J."/>
        </authorList>
    </citation>
    <scope>NUCLEOTIDE SEQUENCE [LARGE SCALE GENOMIC DNA]</scope>
    <source>
        <strain evidence="2 3">7124</strain>
    </source>
</reference>
<proteinExistence type="predicted"/>
<evidence type="ECO:0000313" key="3">
    <source>
        <dbReference type="Proteomes" id="UP000480151"/>
    </source>
</evidence>
<sequence length="181" mass="18810">MPHHYYNHSRRNSRALTEPFNGSPYPGISPYVQVPGPGTAGGLSTVGAEAAETALAVPAEAETAAKGGGLLGNLGGLANMANMDQIKGLIDRMGGIDGIVSSMGKVQKIMQSFQQIAPMFKLVMAGLGKGKGKGGAGLLAAEEDSASYGPSRRRKRTAPKSRRSGSSGRRRSGSSGKRRRK</sequence>
<feature type="compositionally biased region" description="Basic residues" evidence="1">
    <location>
        <begin position="151"/>
        <end position="181"/>
    </location>
</feature>
<dbReference type="Proteomes" id="UP000480151">
    <property type="component" value="Unassembled WGS sequence"/>
</dbReference>